<reference evidence="3" key="1">
    <citation type="submission" date="2025-05" db="UniProtKB">
        <authorList>
            <consortium name="RefSeq"/>
        </authorList>
    </citation>
    <scope>NUCLEOTIDE SEQUENCE [LARGE SCALE GENOMIC DNA]</scope>
</reference>
<accession>A0AB39ZZG0</accession>
<dbReference type="AlphaFoldDB" id="A0AB39ZZG0"/>
<feature type="coiled-coil region" evidence="1">
    <location>
        <begin position="300"/>
        <end position="385"/>
    </location>
</feature>
<evidence type="ECO:0000256" key="1">
    <source>
        <dbReference type="SAM" id="Coils"/>
    </source>
</evidence>
<protein>
    <submittedName>
        <fullName evidence="4">Protein Spindly</fullName>
    </submittedName>
</protein>
<gene>
    <name evidence="4" type="primary">Spindly</name>
</gene>
<dbReference type="GeneID" id="108021677"/>
<feature type="coiled-coil region" evidence="1">
    <location>
        <begin position="73"/>
        <end position="128"/>
    </location>
</feature>
<organism evidence="3 4">
    <name type="scientific">Drosophila suzukii</name>
    <name type="common">Spotted-wing drosophila fruit fly</name>
    <dbReference type="NCBI Taxonomy" id="28584"/>
    <lineage>
        <taxon>Eukaryota</taxon>
        <taxon>Metazoa</taxon>
        <taxon>Ecdysozoa</taxon>
        <taxon>Arthropoda</taxon>
        <taxon>Hexapoda</taxon>
        <taxon>Insecta</taxon>
        <taxon>Pterygota</taxon>
        <taxon>Neoptera</taxon>
        <taxon>Endopterygota</taxon>
        <taxon>Diptera</taxon>
        <taxon>Brachycera</taxon>
        <taxon>Muscomorpha</taxon>
        <taxon>Ephydroidea</taxon>
        <taxon>Drosophilidae</taxon>
        <taxon>Drosophila</taxon>
        <taxon>Sophophora</taxon>
    </lineage>
</organism>
<name>A0AB39ZZG0_DROSZ</name>
<reference evidence="4" key="2">
    <citation type="submission" date="2025-08" db="UniProtKB">
        <authorList>
            <consortium name="RefSeq"/>
        </authorList>
    </citation>
    <scope>IDENTIFICATION</scope>
</reference>
<keyword evidence="1" id="KW-0175">Coiled coil</keyword>
<evidence type="ECO:0000256" key="2">
    <source>
        <dbReference type="SAM" id="MobiDB-lite"/>
    </source>
</evidence>
<dbReference type="Proteomes" id="UP001652628">
    <property type="component" value="Chromosome 2L"/>
</dbReference>
<feature type="compositionally biased region" description="Basic and acidic residues" evidence="2">
    <location>
        <begin position="731"/>
        <end position="745"/>
    </location>
</feature>
<evidence type="ECO:0000313" key="4">
    <source>
        <dbReference type="RefSeq" id="XP_016945981.3"/>
    </source>
</evidence>
<proteinExistence type="predicted"/>
<feature type="region of interest" description="Disordered" evidence="2">
    <location>
        <begin position="728"/>
        <end position="775"/>
    </location>
</feature>
<evidence type="ECO:0000313" key="3">
    <source>
        <dbReference type="Proteomes" id="UP001652628"/>
    </source>
</evidence>
<feature type="coiled-coil region" evidence="1">
    <location>
        <begin position="169"/>
        <end position="224"/>
    </location>
</feature>
<sequence length="775" mass="88077">MFKNLDLSALSVDDIVEEYKLLHDRHQQLKDQSDKDAQRIYELKRSLDTALAAESYLTQELEQLSNQPVASNSGGDMQELEELRRKYKALKEEQDTLQQDYDSKVEESSQLKNKLAAAERELADKSAARTSDPHEDCLARLNALELENCELMQKLAEYEDARVNNTLALAEKEKTIECLQDRVSCMEQNLNCKRDELEEKLQLLESCQEQLVDANAKIALLTSAPENNDRKGNSLFAEVDDQRQAMKQLLAAQKKSYLDMKKTFSDSQFEIRRLKRENVAMHTELQACSTIFCSADKTYQNKLNERIRHLMAANESLERQLNLSQERLRQLASEKSVTWLDSMLDFCKRETDELKAQLHSMRIQKAGLEERMRSVQQEMARWRFESLKSRCVLIDRENLLTEHKIGFKPMQAMEFNIKEAELKAALPRIVSVAPSSPSKSAQLSDLKTTSISLPKPTEIILFDTPIKPAVKEEVVEPLKPTLKPALKGTPVKVKQESKETEIKPMTNSTPIKTIMGVKIKREVNLNLEHTVHVDIKKETAVNTEMEESEIIPKPQMKGTPVKPDFSLIKIESNEGTPINLSETEEDDQKTSETPAKPLMKGTPIKQRLGGIKVKSNQILLETPAKPQRKGTPVKLIKLQAETEDSGEESFKETSLKADEIDCVEVLDRTAPQKPQRKGTPVKIPVIKDGTNSNVRSILSKKREVFAEDSQKAVKFSANDPIVHNLSPLERCQSEELAKENTKPTETEESNETKPTIKRPNIIRRIVLSSRKPTMK</sequence>
<dbReference type="RefSeq" id="XP_016945981.3">
    <property type="nucleotide sequence ID" value="XM_017090492.4"/>
</dbReference>
<feature type="region of interest" description="Disordered" evidence="2">
    <location>
        <begin position="572"/>
        <end position="602"/>
    </location>
</feature>
<keyword evidence="3" id="KW-1185">Reference proteome</keyword>